<accession>A0ABQ4P8S9</accession>
<evidence type="ECO:0008006" key="3">
    <source>
        <dbReference type="Google" id="ProtNLM"/>
    </source>
</evidence>
<protein>
    <recommendedName>
        <fullName evidence="3">TIGR02450 family Trp-rich protein</fullName>
    </recommendedName>
</protein>
<gene>
    <name evidence="1" type="ORF">TUM4630_08190</name>
</gene>
<name>A0ABQ4P8S9_9GAMM</name>
<evidence type="ECO:0000313" key="2">
    <source>
        <dbReference type="Proteomes" id="UP000761574"/>
    </source>
</evidence>
<dbReference type="NCBIfam" id="TIGR02450">
    <property type="entry name" value="TIGR02450 family Trp-rich protein"/>
    <property type="match status" value="1"/>
</dbReference>
<evidence type="ECO:0000313" key="1">
    <source>
        <dbReference type="EMBL" id="GIU43861.1"/>
    </source>
</evidence>
<reference evidence="1 2" key="1">
    <citation type="submission" date="2021-05" db="EMBL/GenBank/DDBJ databases">
        <title>Molecular characterization for Shewanella algae harboring chromosomal blaOXA-55-like strains isolated from clinical and environment sample.</title>
        <authorList>
            <person name="Ohama Y."/>
            <person name="Aoki K."/>
            <person name="Harada S."/>
            <person name="Moriya K."/>
            <person name="Ishii Y."/>
            <person name="Tateda K."/>
        </authorList>
    </citation>
    <scope>NUCLEOTIDE SEQUENCE [LARGE SCALE GENOMIC DNA]</scope>
    <source>
        <strain evidence="1 2">LMG 23746</strain>
    </source>
</reference>
<dbReference type="InterPro" id="IPR012663">
    <property type="entry name" value="CHP02450_Tryp"/>
</dbReference>
<dbReference type="Pfam" id="PF09493">
    <property type="entry name" value="DUF2389"/>
    <property type="match status" value="1"/>
</dbReference>
<comment type="caution">
    <text evidence="1">The sequence shown here is derived from an EMBL/GenBank/DDBJ whole genome shotgun (WGS) entry which is preliminary data.</text>
</comment>
<dbReference type="EMBL" id="BPFB01000007">
    <property type="protein sequence ID" value="GIU43861.1"/>
    <property type="molecule type" value="Genomic_DNA"/>
</dbReference>
<organism evidence="1 2">
    <name type="scientific">Shewanella algidipiscicola</name>
    <dbReference type="NCBI Taxonomy" id="614070"/>
    <lineage>
        <taxon>Bacteria</taxon>
        <taxon>Pseudomonadati</taxon>
        <taxon>Pseudomonadota</taxon>
        <taxon>Gammaproteobacteria</taxon>
        <taxon>Alteromonadales</taxon>
        <taxon>Shewanellaceae</taxon>
        <taxon>Shewanella</taxon>
    </lineage>
</organism>
<sequence length="110" mass="12832">MVIGDIVGPKLFAVTIKQQKILMISIPIELNVAPMRILSMNNVNPKKLLHSKWTKVVPMNREKHFTIVEVELDEQRNITLCIIEAVISHKQYSINWRELKDKAVWRLGWC</sequence>
<proteinExistence type="predicted"/>
<keyword evidence="2" id="KW-1185">Reference proteome</keyword>
<dbReference type="Proteomes" id="UP000761574">
    <property type="component" value="Unassembled WGS sequence"/>
</dbReference>